<keyword evidence="11" id="KW-1185">Reference proteome</keyword>
<keyword evidence="5" id="KW-0812">Transmembrane</keyword>
<evidence type="ECO:0000256" key="1">
    <source>
        <dbReference type="ARBA" id="ARBA00000085"/>
    </source>
</evidence>
<dbReference type="InterPro" id="IPR036890">
    <property type="entry name" value="HATPase_C_sf"/>
</dbReference>
<evidence type="ECO:0000313" key="10">
    <source>
        <dbReference type="EMBL" id="UPT21525.1"/>
    </source>
</evidence>
<feature type="domain" description="Histidine kinase" evidence="9">
    <location>
        <begin position="282"/>
        <end position="388"/>
    </location>
</feature>
<feature type="compositionally biased region" description="Pro residues" evidence="8">
    <location>
        <begin position="50"/>
        <end position="75"/>
    </location>
</feature>
<dbReference type="Proteomes" id="UP000832041">
    <property type="component" value="Chromosome"/>
</dbReference>
<feature type="region of interest" description="Disordered" evidence="8">
    <location>
        <begin position="389"/>
        <end position="492"/>
    </location>
</feature>
<keyword evidence="4" id="KW-0808">Transferase</keyword>
<dbReference type="PANTHER" id="PTHR45436:SF5">
    <property type="entry name" value="SENSOR HISTIDINE KINASE TRCS"/>
    <property type="match status" value="1"/>
</dbReference>
<keyword evidence="7" id="KW-0472">Membrane</keyword>
<dbReference type="InterPro" id="IPR005467">
    <property type="entry name" value="His_kinase_dom"/>
</dbReference>
<sequence>MAQVPSPGEHTGQPPSHPPQAETGSSHGEKSGTRRRLFSRILARFGRTPEPAPGTVPYGYPPAPPQAHQWGPPPHHPQEWYPQYPQAYQYPPQGGPQAAPYGYPQAPPAAPHGHPPAAQQAPAPPEPVEHRAPEQPAQPSAGQEAPQPTGEHAGTEESGKAPASPDVAVTGNDATAALVNLAMRDLTLVESLLDIVEELEDTTEDSELLAKLFKIDNLATRMRRNGENLLILAGQDIGDPHLEPVSLLDVCRAAISEIGDYERVRLGRMPALFIEGRVSDDLSHLLAELLDNATAKSPDYAQVVISGQVMSEGRLLITVEDEGIGIPEDQLAEINQRLERPPLLEEDVIRHMGMFVVGRIAHRHGFRVQLQARAFRGISAHVVVPTELVGETGPSPESAFETVTTTPVTVSPPPMTPPTQRTQSRDDSGPAFTAAGLPRRGAHRNNQPALPLADPSAEEPSAEPEDAESRAARIRADLEEFLEGERAATGDE</sequence>
<dbReference type="SUPFAM" id="SSF55874">
    <property type="entry name" value="ATPase domain of HSP90 chaperone/DNA topoisomerase II/histidine kinase"/>
    <property type="match status" value="1"/>
</dbReference>
<evidence type="ECO:0000256" key="8">
    <source>
        <dbReference type="SAM" id="MobiDB-lite"/>
    </source>
</evidence>
<dbReference type="SMART" id="SM00387">
    <property type="entry name" value="HATPase_c"/>
    <property type="match status" value="1"/>
</dbReference>
<dbReference type="EC" id="2.7.13.3" evidence="2"/>
<feature type="compositionally biased region" description="Basic and acidic residues" evidence="8">
    <location>
        <begin position="467"/>
        <end position="492"/>
    </location>
</feature>
<keyword evidence="7" id="KW-1133">Transmembrane helix</keyword>
<evidence type="ECO:0000313" key="11">
    <source>
        <dbReference type="Proteomes" id="UP000832041"/>
    </source>
</evidence>
<organism evidence="10 11">
    <name type="scientific">Thermobifida alba</name>
    <name type="common">Thermomonospora alba</name>
    <dbReference type="NCBI Taxonomy" id="53522"/>
    <lineage>
        <taxon>Bacteria</taxon>
        <taxon>Bacillati</taxon>
        <taxon>Actinomycetota</taxon>
        <taxon>Actinomycetes</taxon>
        <taxon>Streptosporangiales</taxon>
        <taxon>Nocardiopsidaceae</taxon>
        <taxon>Thermobifida</taxon>
    </lineage>
</organism>
<feature type="region of interest" description="Disordered" evidence="8">
    <location>
        <begin position="1"/>
        <end position="168"/>
    </location>
</feature>
<evidence type="ECO:0000256" key="4">
    <source>
        <dbReference type="ARBA" id="ARBA00022679"/>
    </source>
</evidence>
<dbReference type="PANTHER" id="PTHR45436">
    <property type="entry name" value="SENSOR HISTIDINE KINASE YKOH"/>
    <property type="match status" value="1"/>
</dbReference>
<evidence type="ECO:0000256" key="5">
    <source>
        <dbReference type="ARBA" id="ARBA00022692"/>
    </source>
</evidence>
<evidence type="ECO:0000256" key="7">
    <source>
        <dbReference type="ARBA" id="ARBA00022989"/>
    </source>
</evidence>
<dbReference type="EMBL" id="CP051627">
    <property type="protein sequence ID" value="UPT21525.1"/>
    <property type="molecule type" value="Genomic_DNA"/>
</dbReference>
<evidence type="ECO:0000256" key="2">
    <source>
        <dbReference type="ARBA" id="ARBA00012438"/>
    </source>
</evidence>
<feature type="compositionally biased region" description="Pro residues" evidence="8">
    <location>
        <begin position="105"/>
        <end position="114"/>
    </location>
</feature>
<dbReference type="RefSeq" id="WP_282573407.1">
    <property type="nucleotide sequence ID" value="NZ_BAABEB010000002.1"/>
</dbReference>
<feature type="compositionally biased region" description="Low complexity" evidence="8">
    <location>
        <begin position="81"/>
        <end position="104"/>
    </location>
</feature>
<comment type="catalytic activity">
    <reaction evidence="1">
        <text>ATP + protein L-histidine = ADP + protein N-phospho-L-histidine.</text>
        <dbReference type="EC" id="2.7.13.3"/>
    </reaction>
</comment>
<protein>
    <recommendedName>
        <fullName evidence="2">histidine kinase</fullName>
        <ecNumber evidence="2">2.7.13.3</ecNumber>
    </recommendedName>
</protein>
<evidence type="ECO:0000256" key="3">
    <source>
        <dbReference type="ARBA" id="ARBA00022553"/>
    </source>
</evidence>
<keyword evidence="6" id="KW-0418">Kinase</keyword>
<dbReference type="Gene3D" id="3.30.565.10">
    <property type="entry name" value="Histidine kinase-like ATPase, C-terminal domain"/>
    <property type="match status" value="1"/>
</dbReference>
<evidence type="ECO:0000256" key="6">
    <source>
        <dbReference type="ARBA" id="ARBA00022777"/>
    </source>
</evidence>
<dbReference type="PROSITE" id="PS50109">
    <property type="entry name" value="HIS_KIN"/>
    <property type="match status" value="1"/>
</dbReference>
<gene>
    <name evidence="10" type="ORF">FOF52_11685</name>
</gene>
<name>A0ABY4L1H8_THEAE</name>
<dbReference type="Pfam" id="PF02518">
    <property type="entry name" value="HATPase_c"/>
    <property type="match status" value="1"/>
</dbReference>
<dbReference type="InterPro" id="IPR050428">
    <property type="entry name" value="TCS_sensor_his_kinase"/>
</dbReference>
<proteinExistence type="predicted"/>
<accession>A0ABY4L1H8</accession>
<feature type="compositionally biased region" description="Acidic residues" evidence="8">
    <location>
        <begin position="456"/>
        <end position="466"/>
    </location>
</feature>
<keyword evidence="3" id="KW-0597">Phosphoprotein</keyword>
<evidence type="ECO:0000259" key="9">
    <source>
        <dbReference type="PROSITE" id="PS50109"/>
    </source>
</evidence>
<reference evidence="10 11" key="1">
    <citation type="submission" date="2020-04" db="EMBL/GenBank/DDBJ databases">
        <title>Thermobifida alba genome sequencing and assembly.</title>
        <authorList>
            <person name="Luzics S."/>
            <person name="Horvath B."/>
            <person name="Nagy I."/>
            <person name="Toth A."/>
            <person name="Nagy I."/>
            <person name="Kukolya J."/>
        </authorList>
    </citation>
    <scope>NUCLEOTIDE SEQUENCE [LARGE SCALE GENOMIC DNA]</scope>
    <source>
        <strain evidence="10 11">DSM 43795</strain>
    </source>
</reference>
<dbReference type="InterPro" id="IPR003594">
    <property type="entry name" value="HATPase_dom"/>
</dbReference>